<dbReference type="Proteomes" id="UP000654075">
    <property type="component" value="Unassembled WGS sequence"/>
</dbReference>
<dbReference type="Pfam" id="PF01399">
    <property type="entry name" value="PCI"/>
    <property type="match status" value="1"/>
</dbReference>
<dbReference type="PANTHER" id="PTHR15350:SF2">
    <property type="entry name" value="EUKARYOTIC TRANSLATION INITIATION FACTOR 3 SUBUNIT M"/>
    <property type="match status" value="1"/>
</dbReference>
<feature type="domain" description="PCI" evidence="2">
    <location>
        <begin position="1"/>
        <end position="66"/>
    </location>
</feature>
<reference evidence="3" key="1">
    <citation type="submission" date="2021-02" db="EMBL/GenBank/DDBJ databases">
        <authorList>
            <person name="Dougan E. K."/>
            <person name="Rhodes N."/>
            <person name="Thang M."/>
            <person name="Chan C."/>
        </authorList>
    </citation>
    <scope>NUCLEOTIDE SEQUENCE</scope>
</reference>
<evidence type="ECO:0000259" key="2">
    <source>
        <dbReference type="PROSITE" id="PS50250"/>
    </source>
</evidence>
<dbReference type="PANTHER" id="PTHR15350">
    <property type="entry name" value="COP9 SIGNALOSOME COMPLEX SUBUNIT 7/DENDRITIC CELL PROTEIN GA17"/>
    <property type="match status" value="1"/>
</dbReference>
<proteinExistence type="inferred from homology"/>
<accession>A0A813FA92</accession>
<evidence type="ECO:0000313" key="3">
    <source>
        <dbReference type="EMBL" id="CAE8609443.1"/>
    </source>
</evidence>
<dbReference type="EMBL" id="CAJNNV010024317">
    <property type="protein sequence ID" value="CAE8609443.1"/>
    <property type="molecule type" value="Genomic_DNA"/>
</dbReference>
<comment type="similarity">
    <text evidence="1">Belongs to the CSN7/EIF3M family. CSN7 subfamily.</text>
</comment>
<gene>
    <name evidence="3" type="ORF">PGLA1383_LOCUS27270</name>
</gene>
<organism evidence="3 4">
    <name type="scientific">Polarella glacialis</name>
    <name type="common">Dinoflagellate</name>
    <dbReference type="NCBI Taxonomy" id="89957"/>
    <lineage>
        <taxon>Eukaryota</taxon>
        <taxon>Sar</taxon>
        <taxon>Alveolata</taxon>
        <taxon>Dinophyceae</taxon>
        <taxon>Suessiales</taxon>
        <taxon>Suessiaceae</taxon>
        <taxon>Polarella</taxon>
    </lineage>
</organism>
<dbReference type="PROSITE" id="PS50250">
    <property type="entry name" value="PCI"/>
    <property type="match status" value="1"/>
</dbReference>
<dbReference type="AlphaFoldDB" id="A0A813FA92"/>
<dbReference type="SMART" id="SM00088">
    <property type="entry name" value="PINT"/>
    <property type="match status" value="1"/>
</dbReference>
<dbReference type="InterPro" id="IPR000717">
    <property type="entry name" value="PCI_dom"/>
</dbReference>
<keyword evidence="4" id="KW-1185">Reference proteome</keyword>
<evidence type="ECO:0000313" key="4">
    <source>
        <dbReference type="Proteomes" id="UP000654075"/>
    </source>
</evidence>
<protein>
    <recommendedName>
        <fullName evidence="2">PCI domain-containing protein</fullName>
    </recommendedName>
</protein>
<dbReference type="GO" id="GO:0005852">
    <property type="term" value="C:eukaryotic translation initiation factor 3 complex"/>
    <property type="evidence" value="ECO:0007669"/>
    <property type="project" value="TreeGrafter"/>
</dbReference>
<dbReference type="OrthoDB" id="10267031at2759"/>
<dbReference type="SUPFAM" id="SSF46785">
    <property type="entry name" value="Winged helix' DNA-binding domain"/>
    <property type="match status" value="1"/>
</dbReference>
<evidence type="ECO:0000256" key="1">
    <source>
        <dbReference type="ARBA" id="ARBA00008482"/>
    </source>
</evidence>
<sequence>MAKMRLLTLATVAHGRSELSLEEVASSLDESPDNVERWVVRAISEGVLDGRIDQLNRKVLVKSAFQRKFDTNEWAFLDGKLSCWIENLEHVIKFIGEQKVAK</sequence>
<comment type="caution">
    <text evidence="3">The sequence shown here is derived from an EMBL/GenBank/DDBJ whole genome shotgun (WGS) entry which is preliminary data.</text>
</comment>
<name>A0A813FA92_POLGL</name>
<dbReference type="InterPro" id="IPR036390">
    <property type="entry name" value="WH_DNA-bd_sf"/>
</dbReference>
<dbReference type="OMA" id="TNEWAFL"/>
<dbReference type="GO" id="GO:0002183">
    <property type="term" value="P:cytoplasmic translational initiation"/>
    <property type="evidence" value="ECO:0007669"/>
    <property type="project" value="TreeGrafter"/>
</dbReference>
<dbReference type="InterPro" id="IPR045237">
    <property type="entry name" value="COPS7/eIF3m"/>
</dbReference>